<keyword evidence="2" id="KW-1185">Reference proteome</keyword>
<proteinExistence type="predicted"/>
<gene>
    <name evidence="1" type="ORF">MRB53_012894</name>
</gene>
<organism evidence="1 2">
    <name type="scientific">Persea americana</name>
    <name type="common">Avocado</name>
    <dbReference type="NCBI Taxonomy" id="3435"/>
    <lineage>
        <taxon>Eukaryota</taxon>
        <taxon>Viridiplantae</taxon>
        <taxon>Streptophyta</taxon>
        <taxon>Embryophyta</taxon>
        <taxon>Tracheophyta</taxon>
        <taxon>Spermatophyta</taxon>
        <taxon>Magnoliopsida</taxon>
        <taxon>Magnoliidae</taxon>
        <taxon>Laurales</taxon>
        <taxon>Lauraceae</taxon>
        <taxon>Persea</taxon>
    </lineage>
</organism>
<sequence>MGCFCLKFCGRGSTCRVEIGLHCMFNQRNATLISVRGIPWAKTHLSTTAQALIISAGTSQFIVAYSVLDKNVLPILRKQLTSMGQANEVARLVSGMHTIHCTPL</sequence>
<evidence type="ECO:0000313" key="2">
    <source>
        <dbReference type="Proteomes" id="UP001234297"/>
    </source>
</evidence>
<dbReference type="EMBL" id="CM056811">
    <property type="protein sequence ID" value="KAJ8638627.1"/>
    <property type="molecule type" value="Genomic_DNA"/>
</dbReference>
<accession>A0ACC2M0A0</accession>
<name>A0ACC2M0A0_PERAE</name>
<reference evidence="1 2" key="1">
    <citation type="journal article" date="2022" name="Hortic Res">
        <title>A haplotype resolved chromosomal level avocado genome allows analysis of novel avocado genes.</title>
        <authorList>
            <person name="Nath O."/>
            <person name="Fletcher S.J."/>
            <person name="Hayward A."/>
            <person name="Shaw L.M."/>
            <person name="Masouleh A.K."/>
            <person name="Furtado A."/>
            <person name="Henry R.J."/>
            <person name="Mitter N."/>
        </authorList>
    </citation>
    <scope>NUCLEOTIDE SEQUENCE [LARGE SCALE GENOMIC DNA]</scope>
    <source>
        <strain evidence="2">cv. Hass</strain>
    </source>
</reference>
<protein>
    <submittedName>
        <fullName evidence="1">Uncharacterized protein</fullName>
    </submittedName>
</protein>
<comment type="caution">
    <text evidence="1">The sequence shown here is derived from an EMBL/GenBank/DDBJ whole genome shotgun (WGS) entry which is preliminary data.</text>
</comment>
<evidence type="ECO:0000313" key="1">
    <source>
        <dbReference type="EMBL" id="KAJ8638627.1"/>
    </source>
</evidence>
<dbReference type="Proteomes" id="UP001234297">
    <property type="component" value="Chromosome 3"/>
</dbReference>